<sequence length="57" mass="6001">MTRRWMICVLIELSMSMSGCNGVPSRLALPDGAHRVPVNQQPPVPPGASLSVDGACP</sequence>
<gene>
    <name evidence="2" type="ORF">BCO9919_07218</name>
</gene>
<dbReference type="AlphaFoldDB" id="A0A6J5JXH8"/>
<evidence type="ECO:0000256" key="1">
    <source>
        <dbReference type="SAM" id="MobiDB-lite"/>
    </source>
</evidence>
<name>A0A6J5JXH8_9BURK</name>
<proteinExistence type="predicted"/>
<keyword evidence="2" id="KW-0449">Lipoprotein</keyword>
<feature type="region of interest" description="Disordered" evidence="1">
    <location>
        <begin position="34"/>
        <end position="57"/>
    </location>
</feature>
<dbReference type="EMBL" id="CABWIK020000093">
    <property type="protein sequence ID" value="CAB3975867.1"/>
    <property type="molecule type" value="Genomic_DNA"/>
</dbReference>
<dbReference type="Proteomes" id="UP000494322">
    <property type="component" value="Unassembled WGS sequence"/>
</dbReference>
<accession>A0A6J5JXH8</accession>
<protein>
    <submittedName>
        <fullName evidence="2">Putative lipoprotein</fullName>
    </submittedName>
</protein>
<reference evidence="2 3" key="1">
    <citation type="submission" date="2020-04" db="EMBL/GenBank/DDBJ databases">
        <authorList>
            <person name="Depoorter E."/>
        </authorList>
    </citation>
    <scope>NUCLEOTIDE SEQUENCE [LARGE SCALE GENOMIC DNA]</scope>
    <source>
        <strain evidence="2 3">BCC0132</strain>
    </source>
</reference>
<organism evidence="2 3">
    <name type="scientific">Burkholderia cenocepacia</name>
    <dbReference type="NCBI Taxonomy" id="95486"/>
    <lineage>
        <taxon>Bacteria</taxon>
        <taxon>Pseudomonadati</taxon>
        <taxon>Pseudomonadota</taxon>
        <taxon>Betaproteobacteria</taxon>
        <taxon>Burkholderiales</taxon>
        <taxon>Burkholderiaceae</taxon>
        <taxon>Burkholderia</taxon>
        <taxon>Burkholderia cepacia complex</taxon>
    </lineage>
</organism>
<evidence type="ECO:0000313" key="2">
    <source>
        <dbReference type="EMBL" id="CAB3975867.1"/>
    </source>
</evidence>
<evidence type="ECO:0000313" key="3">
    <source>
        <dbReference type="Proteomes" id="UP000494322"/>
    </source>
</evidence>